<feature type="region of interest" description="Disordered" evidence="3">
    <location>
        <begin position="1617"/>
        <end position="1637"/>
    </location>
</feature>
<sequence length="2357" mass="262995">MFGTKTNVYLAVIHRSERAFGPERMTTLPLLLHAAALVVERAVCHAGTFVLLVTFFTVQRICLPHAANFLVDSFVIPLLTKHVRDKMERKFTKGLIRPGMAAQLRETVSQVVKETENQTKLARAEPVDYEAFMNKHKTLIVNDVDRDMLLFPQDDVSLKSVPRECRTSVPTVTGEMVSNSSSVFVKECLKSYLAEWKVVDYKYAQFSGPYLNLPRFPRTLNLQELVYEIDLDNEDAESVTLGGVACPEAVAKEGYLLKGPEGGGDWLFGNIGSKALKRRFARLRQSGDGTYLLEFTKDDQPKGTIVLDFAREVTRATRRGRNAFEIRTGSGAGRKNYILAAETEEDLVDWLEKLGRVITQNARLDGGIRTMPTPPLCTLPSSDLGIDCDGHFATLRGLEQSLNPQLTKYAKETEATISHRRKENRQGLFHVYPDMPRCPVEEPPSLEDQAPPWQEGHGYGLKVAFKDIKLFFKLCCPSTNSPGTPVEPYYTSVALFDARIGIKLSEDFHFDVNPNSVKELVENEERTPGESVISALPHLEGLSVEWLSAADQALFSIMSSSKSDIYIVLRIEKILQGGLVSVAEPYIRNPSQKNGEKVQKAFHAYAQRLGQYKMPFAWATCPLFSLNGKLDTSQRTLSLYRVDPCKFSDADLVRLLPDVKRLEKESKLPRIPGYFSFRLERILGVPSNTLTSSLMPVIPFPIPATHPMTLEVQEFPSSRVEQSSPHLSFFNMLYVYPLSLKYDGQKTFSRARNIACSVQLKNSDAEDAQPLLAAVGRSGESILNYRTVTSVSHHSPNPDFYLEAKFLLPPEVSSKMHLLFTFSHVSCEPAKKRESVVESVVGYAWLMLSENGRLNIGDHHLSVAAALPPGYLSVEHLGLCKGFVGPEIKWVDNQKPLFLLRVTTVSSVHCPDSHMHAFFAQLPLDVLLGERSKEKEGKSLSDVTKEVSKFVKALHAVEPCWLLRYLQPVLCRLFSLLIVCPNDEDIQLSVAKTAVHIVHQAEMAEHQDTMLAYTKYVFDLDALATGAMKEMKEGDDGVTLHEQMCRALTLLLRPANTDALVINKFLRHTGFFFRLLAKTMAQYLLITGRIKMQRHERFSGDFHYRLQSLLQALSPHIIQKHKDLAPETREANFCVAHFIKRCMSLTDRGFAFRLIAFYMEKFGPGDPQLLHEFKFDFIREIISHEHYVPLNLPVIPGKRTKEEMASKFVLTPDFLSQHYLSGVLLKELKFALNDFPATRRLAVNILRNILAKHSFDERYRNDSQQGRIAMLYLPLITIVLENVSRLDTADPGNAGKTGTIVTDTHSRSQSQALSFTESNFSAGTSTISSRSSFVESVALSTESSVLDMIAGGTTLPAGCKLSVTGAIIPPAANSPSNLRFRRHHRGSECTLTNGSIGGVESVLDEEDEPDGEDDDTPTPTGASPAATRSSATSISTSTEKSTHRRVASMVTAQNFRKDKLTTGEVKELLLCFLWVVKHVPQEFLLAWWKHAANDDIWAFFRVIEVPSMVTAQNFRKDKLTTGEVKELLLCFLWVVKHVPQEFLLAWWKHAANDDIWAFFRVIELALMEFRYRGRSSAQKYPNHSPGRGHTYQSSGSASLQSKFASWRSGSDIGDGDTLRSEHGTAASTPRNSVGGHGYPALVPEQEAPLGPADHCVMEGHLAAELGMIALDCLGLYSSHFSNRLLADCGTGVGRNQLMRKCFDIYLYFLQVSHAESVMEHAFAAWRAFLNAYSSQVLFGGDGELCGLLCYELLKACNSKLASTRSDAAAVLYLLMRSNFELSQRKSMTRVHLQTIIGVSRLLSEVVSLNSPRFQESLSRLNSLAAADSAMRNTGLRSAVCEVTRRVRAVLMATSQLREAAADPETMADLQLRLAASYAATPQLRQTWLESLAKVQARAGHASEVAMCHVHVAALMAEVLRHTEAGFRIGAADFASVSPNVPLEEALSLKETTAEMQEIPYTEDTVVEELIKAAEWFEKSERWECLLEVYRLVTPFYEAKRDFAALSECFSRLQFACKKVSDSNYAKRRLLGTYFRVAFYGEGFFDAMSGRSFLYKEPKVTSLAEFSERIMDIFTEKFGKGVVRIIQDSSPVNLDELDPQMAHIQITHVTPFFDEHESVTRVSEFERNHNISRFVFETPFTVDGNRAHGKIEDQWKRKTILTTSHWFPYMSKRVDVVTQQVEELSPIEVAAEEMSARVAGLKLVVHAHPPDIKRLQLLLQGSISVQVNAGPLAYAQSFLTPEAEDCYPSTQVAILKDIFRQFIAICGVALDLNESLIQSVQRDYQAALRQSYGRLRTSLADLIGSGSASLSTAGLESPLLGNSLARVNTRSSIHSNTSSRTSSTLFSVISGTSGSSDA</sequence>
<dbReference type="InterPro" id="IPR046770">
    <property type="entry name" value="DOCKER_Lobe_B"/>
</dbReference>
<dbReference type="SUPFAM" id="SSF50729">
    <property type="entry name" value="PH domain-like"/>
    <property type="match status" value="1"/>
</dbReference>
<dbReference type="Pfam" id="PF11878">
    <property type="entry name" value="DOCK_C-D_N"/>
    <property type="match status" value="1"/>
</dbReference>
<dbReference type="InterPro" id="IPR043161">
    <property type="entry name" value="DOCK_C_lobe_A"/>
</dbReference>
<evidence type="ECO:0000259" key="6">
    <source>
        <dbReference type="PROSITE" id="PS51651"/>
    </source>
</evidence>
<evidence type="ECO:0000313" key="7">
    <source>
        <dbReference type="EMBL" id="CAD7274446.1"/>
    </source>
</evidence>
<dbReference type="EMBL" id="CAJPEX010000251">
    <property type="protein sequence ID" value="CAG0914598.1"/>
    <property type="molecule type" value="Genomic_DNA"/>
</dbReference>
<dbReference type="InterPro" id="IPR035892">
    <property type="entry name" value="C2_domain_sf"/>
</dbReference>
<dbReference type="GO" id="GO:0005085">
    <property type="term" value="F:guanyl-nucleotide exchange factor activity"/>
    <property type="evidence" value="ECO:0007669"/>
    <property type="project" value="UniProtKB-KW"/>
</dbReference>
<accession>A0A7R9BI73</accession>
<evidence type="ECO:0000256" key="1">
    <source>
        <dbReference type="ARBA" id="ARBA00022658"/>
    </source>
</evidence>
<evidence type="ECO:0000313" key="8">
    <source>
        <dbReference type="Proteomes" id="UP000678499"/>
    </source>
</evidence>
<dbReference type="Gene3D" id="1.25.40.410">
    <property type="match status" value="1"/>
</dbReference>
<dbReference type="Gene3D" id="2.60.40.150">
    <property type="entry name" value="C2 domain"/>
    <property type="match status" value="1"/>
</dbReference>
<dbReference type="OrthoDB" id="47328at2759"/>
<dbReference type="InterPro" id="IPR046773">
    <property type="entry name" value="DOCKER_Lobe_C"/>
</dbReference>
<feature type="domain" description="C2 DOCK-type" evidence="5">
    <location>
        <begin position="730"/>
        <end position="905"/>
    </location>
</feature>
<dbReference type="InterPro" id="IPR043162">
    <property type="entry name" value="DOCK_C_lobe_C"/>
</dbReference>
<dbReference type="Pfam" id="PF20422">
    <property type="entry name" value="DHR-2_Lobe_B"/>
    <property type="match status" value="1"/>
</dbReference>
<dbReference type="PANTHER" id="PTHR23317">
    <property type="entry name" value="DEDICATOR OF CYTOKINESIS DOCK"/>
    <property type="match status" value="1"/>
</dbReference>
<dbReference type="PANTHER" id="PTHR23317:SF26">
    <property type="entry name" value="ZIZIMIN, ISOFORM K"/>
    <property type="match status" value="1"/>
</dbReference>
<dbReference type="Gene3D" id="2.30.29.30">
    <property type="entry name" value="Pleckstrin-homology domain (PH domain)/Phosphotyrosine-binding domain (PTB)"/>
    <property type="match status" value="1"/>
</dbReference>
<evidence type="ECO:0000259" key="5">
    <source>
        <dbReference type="PROSITE" id="PS51650"/>
    </source>
</evidence>
<evidence type="ECO:0008006" key="9">
    <source>
        <dbReference type="Google" id="ProtNLM"/>
    </source>
</evidence>
<evidence type="ECO:0000259" key="4">
    <source>
        <dbReference type="PROSITE" id="PS50003"/>
    </source>
</evidence>
<feature type="domain" description="DOCKER" evidence="6">
    <location>
        <begin position="1875"/>
        <end position="2307"/>
    </location>
</feature>
<keyword evidence="8" id="KW-1185">Reference proteome</keyword>
<feature type="domain" description="PH" evidence="4">
    <location>
        <begin position="249"/>
        <end position="359"/>
    </location>
</feature>
<gene>
    <name evidence="7" type="ORF">NMOB1V02_LOCUS2277</name>
</gene>
<evidence type="ECO:0000256" key="2">
    <source>
        <dbReference type="PROSITE-ProRule" id="PRU00983"/>
    </source>
</evidence>
<dbReference type="SMART" id="SM00233">
    <property type="entry name" value="PH"/>
    <property type="match status" value="1"/>
</dbReference>
<feature type="region of interest" description="Disordered" evidence="3">
    <location>
        <begin position="1389"/>
        <end position="1445"/>
    </location>
</feature>
<dbReference type="PROSITE" id="PS51650">
    <property type="entry name" value="C2_DOCK"/>
    <property type="match status" value="1"/>
</dbReference>
<dbReference type="InterPro" id="IPR026791">
    <property type="entry name" value="DOCK"/>
</dbReference>
<dbReference type="GO" id="GO:0007264">
    <property type="term" value="P:small GTPase-mediated signal transduction"/>
    <property type="evidence" value="ECO:0007669"/>
    <property type="project" value="InterPro"/>
</dbReference>
<reference evidence="7" key="1">
    <citation type="submission" date="2020-11" db="EMBL/GenBank/DDBJ databases">
        <authorList>
            <person name="Tran Van P."/>
        </authorList>
    </citation>
    <scope>NUCLEOTIDE SEQUENCE</scope>
</reference>
<dbReference type="InterPro" id="IPR011993">
    <property type="entry name" value="PH-like_dom_sf"/>
</dbReference>
<dbReference type="Pfam" id="PF06920">
    <property type="entry name" value="DHR-2_Lobe_A"/>
    <property type="match status" value="1"/>
</dbReference>
<proteinExistence type="inferred from homology"/>
<name>A0A7R9BI73_9CRUS</name>
<dbReference type="Gene3D" id="1.20.58.740">
    <property type="match status" value="1"/>
</dbReference>
<feature type="compositionally biased region" description="Acidic residues" evidence="3">
    <location>
        <begin position="1402"/>
        <end position="1416"/>
    </location>
</feature>
<keyword evidence="1" id="KW-0344">Guanine-nucleotide releasing factor</keyword>
<feature type="compositionally biased region" description="Low complexity" evidence="3">
    <location>
        <begin position="1417"/>
        <end position="1439"/>
    </location>
</feature>
<comment type="similarity">
    <text evidence="2">Belongs to the DOCK family.</text>
</comment>
<dbReference type="PROSITE" id="PS51651">
    <property type="entry name" value="DOCKER"/>
    <property type="match status" value="1"/>
</dbReference>
<dbReference type="InterPro" id="IPR027357">
    <property type="entry name" value="DOCKER_dom"/>
</dbReference>
<dbReference type="Pfam" id="PF00169">
    <property type="entry name" value="PH"/>
    <property type="match status" value="1"/>
</dbReference>
<organism evidence="7">
    <name type="scientific">Notodromas monacha</name>
    <dbReference type="NCBI Taxonomy" id="399045"/>
    <lineage>
        <taxon>Eukaryota</taxon>
        <taxon>Metazoa</taxon>
        <taxon>Ecdysozoa</taxon>
        <taxon>Arthropoda</taxon>
        <taxon>Crustacea</taxon>
        <taxon>Oligostraca</taxon>
        <taxon>Ostracoda</taxon>
        <taxon>Podocopa</taxon>
        <taxon>Podocopida</taxon>
        <taxon>Cypridocopina</taxon>
        <taxon>Cypridoidea</taxon>
        <taxon>Cyprididae</taxon>
        <taxon>Notodromas</taxon>
    </lineage>
</organism>
<dbReference type="InterPro" id="IPR027007">
    <property type="entry name" value="C2_DOCK-type_domain"/>
</dbReference>
<protein>
    <recommendedName>
        <fullName evidence="9">Dedicator of cytokinesis protein</fullName>
    </recommendedName>
</protein>
<dbReference type="InterPro" id="IPR001849">
    <property type="entry name" value="PH_domain"/>
</dbReference>
<dbReference type="PROSITE" id="PS50003">
    <property type="entry name" value="PH_DOMAIN"/>
    <property type="match status" value="1"/>
</dbReference>
<dbReference type="EMBL" id="OA882288">
    <property type="protein sequence ID" value="CAD7274446.1"/>
    <property type="molecule type" value="Genomic_DNA"/>
</dbReference>
<dbReference type="Pfam" id="PF14429">
    <property type="entry name" value="DOCK-C2"/>
    <property type="match status" value="1"/>
</dbReference>
<dbReference type="Pfam" id="PF20421">
    <property type="entry name" value="DHR-2_Lobe_C"/>
    <property type="match status" value="1"/>
</dbReference>
<dbReference type="InterPro" id="IPR046769">
    <property type="entry name" value="DOCKER_Lobe_A"/>
</dbReference>
<dbReference type="Proteomes" id="UP000678499">
    <property type="component" value="Unassembled WGS sequence"/>
</dbReference>
<dbReference type="InterPro" id="IPR021816">
    <property type="entry name" value="DOCK_C/D_N"/>
</dbReference>
<evidence type="ECO:0000256" key="3">
    <source>
        <dbReference type="SAM" id="MobiDB-lite"/>
    </source>
</evidence>